<proteinExistence type="predicted"/>
<dbReference type="Proteomes" id="UP000585272">
    <property type="component" value="Unassembled WGS sequence"/>
</dbReference>
<keyword evidence="2" id="KW-1185">Reference proteome</keyword>
<evidence type="ECO:0000313" key="1">
    <source>
        <dbReference type="EMBL" id="MBB4661737.1"/>
    </source>
</evidence>
<dbReference type="EMBL" id="JACHNU010000001">
    <property type="protein sequence ID" value="MBB4661737.1"/>
    <property type="molecule type" value="Genomic_DNA"/>
</dbReference>
<comment type="caution">
    <text evidence="1">The sequence shown here is derived from an EMBL/GenBank/DDBJ whole genome shotgun (WGS) entry which is preliminary data.</text>
</comment>
<protein>
    <recommendedName>
        <fullName evidence="3">DUF4235 domain-containing protein</fullName>
    </recommendedName>
</protein>
<organism evidence="1 2">
    <name type="scientific">Conexibacter arvalis</name>
    <dbReference type="NCBI Taxonomy" id="912552"/>
    <lineage>
        <taxon>Bacteria</taxon>
        <taxon>Bacillati</taxon>
        <taxon>Actinomycetota</taxon>
        <taxon>Thermoleophilia</taxon>
        <taxon>Solirubrobacterales</taxon>
        <taxon>Conexibacteraceae</taxon>
        <taxon>Conexibacter</taxon>
    </lineage>
</organism>
<accession>A0A840I9Z3</accession>
<reference evidence="1 2" key="1">
    <citation type="submission" date="2020-08" db="EMBL/GenBank/DDBJ databases">
        <title>Genomic Encyclopedia of Archaeal and Bacterial Type Strains, Phase II (KMG-II): from individual species to whole genera.</title>
        <authorList>
            <person name="Goeker M."/>
        </authorList>
    </citation>
    <scope>NUCLEOTIDE SEQUENCE [LARGE SCALE GENOMIC DNA]</scope>
    <source>
        <strain evidence="1 2">DSM 23288</strain>
    </source>
</reference>
<dbReference type="RefSeq" id="WP_183340149.1">
    <property type="nucleotide sequence ID" value="NZ_JACHNU010000001.1"/>
</dbReference>
<dbReference type="AlphaFoldDB" id="A0A840I9Z3"/>
<evidence type="ECO:0000313" key="2">
    <source>
        <dbReference type="Proteomes" id="UP000585272"/>
    </source>
</evidence>
<evidence type="ECO:0008006" key="3">
    <source>
        <dbReference type="Google" id="ProtNLM"/>
    </source>
</evidence>
<name>A0A840I9Z3_9ACTN</name>
<gene>
    <name evidence="1" type="ORF">BDZ31_001310</name>
</gene>
<dbReference type="Pfam" id="PF14019">
    <property type="entry name" value="DUF4235"/>
    <property type="match status" value="1"/>
</dbReference>
<dbReference type="InterPro" id="IPR025329">
    <property type="entry name" value="DUF4235"/>
</dbReference>
<sequence>MKLAYKPIGIVVGIIAGLLARRIFDAIWSKIDDEEPPGPTTEEATWTKVVTAAGVQGLTFAVTKAVVDRAGARGFEHLFGVWPGEKRPDRK</sequence>